<dbReference type="AlphaFoldDB" id="A0AAU8LV83"/>
<dbReference type="KEGG" id="eaj:Q3M24_00060"/>
<evidence type="ECO:0000313" key="1">
    <source>
        <dbReference type="EMBL" id="XCN73193.1"/>
    </source>
</evidence>
<organism evidence="1">
    <name type="scientific">Candidatus Electrothrix aestuarii</name>
    <dbReference type="NCBI Taxonomy" id="3062594"/>
    <lineage>
        <taxon>Bacteria</taxon>
        <taxon>Pseudomonadati</taxon>
        <taxon>Thermodesulfobacteriota</taxon>
        <taxon>Desulfobulbia</taxon>
        <taxon>Desulfobulbales</taxon>
        <taxon>Desulfobulbaceae</taxon>
        <taxon>Candidatus Electrothrix</taxon>
    </lineage>
</organism>
<sequence length="311" mass="32121">MTKQKDVNNQPKSPLRRKTIKTLAVGVGALAGSTVLPDKWVTPIIQGIALPAHAQTSAPGVTFCSGRHELTLVEGHSGTDEMTIEANGCITPAQANVELEMTLEGYDTAVITQNHKPGGGTPFSLFATISDALVPSAHAATSPKCTVKVKVKTDAHGKYKVTFKLNCGKGIVQAVMKGTIAGVVAPNLGWLDIPAGNPSKSGTDTAPCDATVLVSATAPLSVSIDEGVTWGAGPLVASQGQLISIKNESPVFISWSLDVVGCDGDVIINEPCANPPLEPLGIMTLPSLTQSAVAAAKSVRVHEDDSCIQMG</sequence>
<proteinExistence type="predicted"/>
<dbReference type="EMBL" id="CP159373">
    <property type="protein sequence ID" value="XCN73193.1"/>
    <property type="molecule type" value="Genomic_DNA"/>
</dbReference>
<protein>
    <submittedName>
        <fullName evidence="1">Uncharacterized protein</fullName>
    </submittedName>
</protein>
<gene>
    <name evidence="1" type="ORF">Q3M24_00060</name>
</gene>
<reference evidence="1" key="2">
    <citation type="submission" date="2024-06" db="EMBL/GenBank/DDBJ databases">
        <authorList>
            <person name="Plum-Jensen L.E."/>
            <person name="Schramm A."/>
            <person name="Marshall I.P.G."/>
        </authorList>
    </citation>
    <scope>NUCLEOTIDE SEQUENCE</scope>
    <source>
        <strain evidence="1">Rat1</strain>
    </source>
</reference>
<accession>A0AAU8LV83</accession>
<reference evidence="1" key="1">
    <citation type="journal article" date="2024" name="Syst. Appl. Microbiol.">
        <title>First single-strain enrichments of Electrothrix cable bacteria, description of E. aestuarii sp. nov. and E. rattekaaiensis sp. nov., and proposal of a cable bacteria taxonomy following the rules of the SeqCode.</title>
        <authorList>
            <person name="Plum-Jensen L.E."/>
            <person name="Schramm A."/>
            <person name="Marshall I.P.G."/>
        </authorList>
    </citation>
    <scope>NUCLEOTIDE SEQUENCE</scope>
    <source>
        <strain evidence="1">Rat1</strain>
    </source>
</reference>
<name>A0AAU8LV83_9BACT</name>